<dbReference type="Proteomes" id="UP000267096">
    <property type="component" value="Unassembled WGS sequence"/>
</dbReference>
<proteinExistence type="predicted"/>
<dbReference type="WBParaSite" id="ASIM_0000916701-mRNA-1">
    <property type="protein sequence ID" value="ASIM_0000916701-mRNA-1"/>
    <property type="gene ID" value="ASIM_0000916701"/>
</dbReference>
<reference evidence="3" key="1">
    <citation type="submission" date="2017-02" db="UniProtKB">
        <authorList>
            <consortium name="WormBaseParasite"/>
        </authorList>
    </citation>
    <scope>IDENTIFICATION</scope>
</reference>
<evidence type="ECO:0000313" key="3">
    <source>
        <dbReference type="WBParaSite" id="ASIM_0000916701-mRNA-1"/>
    </source>
</evidence>
<name>A0A0M3JNC7_ANISI</name>
<protein>
    <submittedName>
        <fullName evidence="1 3">Uncharacterized protein</fullName>
    </submittedName>
</protein>
<evidence type="ECO:0000313" key="2">
    <source>
        <dbReference type="Proteomes" id="UP000267096"/>
    </source>
</evidence>
<keyword evidence="2" id="KW-1185">Reference proteome</keyword>
<reference evidence="1 2" key="2">
    <citation type="submission" date="2018-11" db="EMBL/GenBank/DDBJ databases">
        <authorList>
            <consortium name="Pathogen Informatics"/>
        </authorList>
    </citation>
    <scope>NUCLEOTIDE SEQUENCE [LARGE SCALE GENOMIC DNA]</scope>
</reference>
<evidence type="ECO:0000313" key="1">
    <source>
        <dbReference type="EMBL" id="VDK35124.1"/>
    </source>
</evidence>
<dbReference type="EMBL" id="UYRR01025525">
    <property type="protein sequence ID" value="VDK35124.1"/>
    <property type="molecule type" value="Genomic_DNA"/>
</dbReference>
<dbReference type="AlphaFoldDB" id="A0A0M3JNC7"/>
<sequence>MGRVPHLNEDDEDGENWPEYLSTNRWMYLRAGSHLRPIERRKQRECAMWRNAKDIEY</sequence>
<accession>A0A0M3JNC7</accession>
<gene>
    <name evidence="1" type="ORF">ASIM_LOCUS8899</name>
</gene>
<organism evidence="3">
    <name type="scientific">Anisakis simplex</name>
    <name type="common">Herring worm</name>
    <dbReference type="NCBI Taxonomy" id="6269"/>
    <lineage>
        <taxon>Eukaryota</taxon>
        <taxon>Metazoa</taxon>
        <taxon>Ecdysozoa</taxon>
        <taxon>Nematoda</taxon>
        <taxon>Chromadorea</taxon>
        <taxon>Rhabditida</taxon>
        <taxon>Spirurina</taxon>
        <taxon>Ascaridomorpha</taxon>
        <taxon>Ascaridoidea</taxon>
        <taxon>Anisakidae</taxon>
        <taxon>Anisakis</taxon>
        <taxon>Anisakis simplex complex</taxon>
    </lineage>
</organism>